<dbReference type="Pfam" id="PF00355">
    <property type="entry name" value="Rieske"/>
    <property type="match status" value="1"/>
</dbReference>
<dbReference type="InterPro" id="IPR017941">
    <property type="entry name" value="Rieske_2Fe-2S"/>
</dbReference>
<proteinExistence type="predicted"/>
<keyword evidence="7" id="KW-1185">Reference proteome</keyword>
<dbReference type="PROSITE" id="PS51296">
    <property type="entry name" value="RIESKE"/>
    <property type="match status" value="1"/>
</dbReference>
<evidence type="ECO:0000313" key="6">
    <source>
        <dbReference type="EMBL" id="GCB02087.1"/>
    </source>
</evidence>
<dbReference type="PANTHER" id="PTHR40261">
    <property type="match status" value="1"/>
</dbReference>
<dbReference type="Proteomes" id="UP000286806">
    <property type="component" value="Unassembled WGS sequence"/>
</dbReference>
<dbReference type="InterPro" id="IPR036922">
    <property type="entry name" value="Rieske_2Fe-2S_sf"/>
</dbReference>
<dbReference type="AlphaFoldDB" id="A0A401JZP4"/>
<gene>
    <name evidence="6" type="ORF">SFMTTN_2904</name>
</gene>
<sequence length="119" mass="12984">MAGQQRLICASSALTDAGQGIRFELQYLGQTTPAFAIRYRGGVYAYLNRCAHIPVELDWQEGAFFDLSGLYLLCSTHGAMYSPETGQCMGGRCAGKGLVALAVQEYDGHVYLIEETNHV</sequence>
<dbReference type="RefSeq" id="WP_124705846.1">
    <property type="nucleotide sequence ID" value="NZ_BGOW01000033.1"/>
</dbReference>
<protein>
    <submittedName>
        <fullName evidence="6">Ferredoxin</fullName>
    </submittedName>
</protein>
<name>A0A401JZP4_9PROT</name>
<reference evidence="6 7" key="1">
    <citation type="journal article" date="2019" name="Front. Microbiol.">
        <title>Genomes of Neutrophilic Sulfur-Oxidizing Chemolithoautotrophs Representing 9 Proteobacterial Species From 8 Genera.</title>
        <authorList>
            <person name="Watanabe T."/>
            <person name="Kojima H."/>
            <person name="Umezawa K."/>
            <person name="Hori C."/>
            <person name="Takasuka T.E."/>
            <person name="Kato Y."/>
            <person name="Fukui M."/>
        </authorList>
    </citation>
    <scope>NUCLEOTIDE SEQUENCE [LARGE SCALE GENOMIC DNA]</scope>
    <source>
        <strain evidence="6 7">TTN</strain>
    </source>
</reference>
<evidence type="ECO:0000259" key="5">
    <source>
        <dbReference type="PROSITE" id="PS51296"/>
    </source>
</evidence>
<evidence type="ECO:0000313" key="7">
    <source>
        <dbReference type="Proteomes" id="UP000286806"/>
    </source>
</evidence>
<accession>A0A401JZP4</accession>
<comment type="caution">
    <text evidence="6">The sequence shown here is derived from an EMBL/GenBank/DDBJ whole genome shotgun (WGS) entry which is preliminary data.</text>
</comment>
<keyword evidence="3" id="KW-0408">Iron</keyword>
<keyword evidence="4" id="KW-0411">Iron-sulfur</keyword>
<evidence type="ECO:0000256" key="3">
    <source>
        <dbReference type="ARBA" id="ARBA00023004"/>
    </source>
</evidence>
<keyword evidence="2" id="KW-0479">Metal-binding</keyword>
<dbReference type="GO" id="GO:0046872">
    <property type="term" value="F:metal ion binding"/>
    <property type="evidence" value="ECO:0007669"/>
    <property type="project" value="UniProtKB-KW"/>
</dbReference>
<feature type="domain" description="Rieske" evidence="5">
    <location>
        <begin position="6"/>
        <end position="112"/>
    </location>
</feature>
<dbReference type="SUPFAM" id="SSF50022">
    <property type="entry name" value="ISP domain"/>
    <property type="match status" value="1"/>
</dbReference>
<dbReference type="OrthoDB" id="9794779at2"/>
<organism evidence="6 7">
    <name type="scientific">Sulfuriferula multivorans</name>
    <dbReference type="NCBI Taxonomy" id="1559896"/>
    <lineage>
        <taxon>Bacteria</taxon>
        <taxon>Pseudomonadati</taxon>
        <taxon>Pseudomonadota</taxon>
        <taxon>Betaproteobacteria</taxon>
        <taxon>Nitrosomonadales</taxon>
        <taxon>Sulfuricellaceae</taxon>
        <taxon>Sulfuriferula</taxon>
    </lineage>
</organism>
<evidence type="ECO:0000256" key="4">
    <source>
        <dbReference type="ARBA" id="ARBA00023014"/>
    </source>
</evidence>
<keyword evidence="1" id="KW-0001">2Fe-2S</keyword>
<dbReference type="GO" id="GO:0051537">
    <property type="term" value="F:2 iron, 2 sulfur cluster binding"/>
    <property type="evidence" value="ECO:0007669"/>
    <property type="project" value="UniProtKB-KW"/>
</dbReference>
<evidence type="ECO:0000256" key="2">
    <source>
        <dbReference type="ARBA" id="ARBA00022723"/>
    </source>
</evidence>
<dbReference type="Gene3D" id="2.102.10.10">
    <property type="entry name" value="Rieske [2Fe-2S] iron-sulphur domain"/>
    <property type="match status" value="1"/>
</dbReference>
<dbReference type="EMBL" id="BGOW01000033">
    <property type="protein sequence ID" value="GCB02087.1"/>
    <property type="molecule type" value="Genomic_DNA"/>
</dbReference>
<dbReference type="PANTHER" id="PTHR40261:SF1">
    <property type="entry name" value="RIESKE DOMAIN-CONTAINING PROTEIN"/>
    <property type="match status" value="1"/>
</dbReference>
<evidence type="ECO:0000256" key="1">
    <source>
        <dbReference type="ARBA" id="ARBA00022714"/>
    </source>
</evidence>